<feature type="transmembrane region" description="Helical" evidence="9">
    <location>
        <begin position="180"/>
        <end position="202"/>
    </location>
</feature>
<dbReference type="GO" id="GO:0007165">
    <property type="term" value="P:signal transduction"/>
    <property type="evidence" value="ECO:0007669"/>
    <property type="project" value="UniProtKB-KW"/>
</dbReference>
<reference evidence="12 13" key="1">
    <citation type="journal article" date="2008" name="Genome Biol.">
        <title>Encapsulated in silica: genome, proteome and physiology of the thermophilic bacterium Anoxybacillus flavithermus WK1.</title>
        <authorList>
            <person name="Saw J.H."/>
            <person name="Mountain B.W."/>
            <person name="Feng L."/>
            <person name="Omelchenko M.V."/>
            <person name="Hou S."/>
            <person name="Saito J.A."/>
            <person name="Stott M.B."/>
            <person name="Li D."/>
            <person name="Zhao G."/>
            <person name="Wu J."/>
            <person name="Galperin M.Y."/>
            <person name="Koonin E.V."/>
            <person name="Makarova K.S."/>
            <person name="Wolf Y.I."/>
            <person name="Rigden D.J."/>
            <person name="Dunfield P.F."/>
            <person name="Wang L."/>
            <person name="Alam M."/>
        </authorList>
    </citation>
    <scope>NUCLEOTIDE SEQUENCE [LARGE SCALE GENOMIC DNA]</scope>
    <source>
        <strain evidence="13">DSM 21510 / WK1</strain>
    </source>
</reference>
<dbReference type="KEGG" id="afl:Aflv_1304"/>
<evidence type="ECO:0000256" key="4">
    <source>
        <dbReference type="ARBA" id="ARBA00022989"/>
    </source>
</evidence>
<dbReference type="GO" id="GO:0006935">
    <property type="term" value="P:chemotaxis"/>
    <property type="evidence" value="ECO:0007669"/>
    <property type="project" value="InterPro"/>
</dbReference>
<dbReference type="PROSITE" id="PS50111">
    <property type="entry name" value="CHEMOTAXIS_TRANSDUC_2"/>
    <property type="match status" value="1"/>
</dbReference>
<dbReference type="PROSITE" id="PS50885">
    <property type="entry name" value="HAMP"/>
    <property type="match status" value="1"/>
</dbReference>
<evidence type="ECO:0000256" key="8">
    <source>
        <dbReference type="PROSITE-ProRule" id="PRU00284"/>
    </source>
</evidence>
<dbReference type="InterPro" id="IPR004090">
    <property type="entry name" value="Chemotax_Me-accpt_rcpt"/>
</dbReference>
<feature type="domain" description="HAMP" evidence="11">
    <location>
        <begin position="205"/>
        <end position="260"/>
    </location>
</feature>
<evidence type="ECO:0000256" key="6">
    <source>
        <dbReference type="ARBA" id="ARBA00023224"/>
    </source>
</evidence>
<comment type="similarity">
    <text evidence="7">Belongs to the methyl-accepting chemotaxis (MCP) protein family.</text>
</comment>
<protein>
    <submittedName>
        <fullName evidence="12">Methyl-accepting chemotaxis protein</fullName>
    </submittedName>
</protein>
<dbReference type="PANTHER" id="PTHR32089:SF112">
    <property type="entry name" value="LYSOZYME-LIKE PROTEIN-RELATED"/>
    <property type="match status" value="1"/>
</dbReference>
<dbReference type="eggNOG" id="COG0840">
    <property type="taxonomic scope" value="Bacteria"/>
</dbReference>
<keyword evidence="5 9" id="KW-0472">Membrane</keyword>
<dbReference type="SUPFAM" id="SSF103190">
    <property type="entry name" value="Sensory domain-like"/>
    <property type="match status" value="1"/>
</dbReference>
<dbReference type="InterPro" id="IPR029151">
    <property type="entry name" value="Sensor-like_sf"/>
</dbReference>
<dbReference type="InterPro" id="IPR003660">
    <property type="entry name" value="HAMP_dom"/>
</dbReference>
<feature type="transmembrane region" description="Helical" evidence="9">
    <location>
        <begin position="12"/>
        <end position="35"/>
    </location>
</feature>
<dbReference type="STRING" id="491915.Aflv_1304"/>
<dbReference type="SUPFAM" id="SSF58104">
    <property type="entry name" value="Methyl-accepting chemotaxis protein (MCP) signaling domain"/>
    <property type="match status" value="1"/>
</dbReference>
<keyword evidence="2" id="KW-1003">Cell membrane</keyword>
<proteinExistence type="inferred from homology"/>
<dbReference type="SMART" id="SM00283">
    <property type="entry name" value="MA"/>
    <property type="match status" value="1"/>
</dbReference>
<dbReference type="InterPro" id="IPR033463">
    <property type="entry name" value="sCache_3"/>
</dbReference>
<comment type="subcellular location">
    <subcellularLocation>
        <location evidence="1">Cell membrane</location>
        <topology evidence="1">Multi-pass membrane protein</topology>
    </subcellularLocation>
</comment>
<accession>B7GJK4</accession>
<organism evidence="12 13">
    <name type="scientific">Anoxybacillus flavithermus (strain DSM 21510 / WK1)</name>
    <dbReference type="NCBI Taxonomy" id="491915"/>
    <lineage>
        <taxon>Bacteria</taxon>
        <taxon>Bacillati</taxon>
        <taxon>Bacillota</taxon>
        <taxon>Bacilli</taxon>
        <taxon>Bacillales</taxon>
        <taxon>Anoxybacillaceae</taxon>
        <taxon>Anoxybacillus</taxon>
    </lineage>
</organism>
<dbReference type="AlphaFoldDB" id="B7GJK4"/>
<evidence type="ECO:0000259" key="10">
    <source>
        <dbReference type="PROSITE" id="PS50111"/>
    </source>
</evidence>
<sequence>MEGTVMKTRGKIVAVYILTVFLLIGLVNGIIYVQFQSLIANKVMTTNAQLAFQLIDAKFPGAWQVKDGELYKGEMKMNENGEVVDYIKEVVGADSTIFLNDERIATTIMKDGERQIRTKADPKVVQQVIEKQNRYIGEANVLGEPYVTSYLPIKNAHDEVIGMFFIGMPKQIVKQEIDHVIVKVIAISALFVIVGVIAYHLFISVRIMKPLHVAKQHLEQMASGDFSKPLPEKLLGAKDEFGEMARSLAETKQALRNIAVHIQAQADAIDQQSSALSATSQQMSASTEEVAATMEQVSQGAAAQANDLADMTHSLSYLTEKVERVYVELANVKQETIRTSERADIGKKEMDVLIDSIEQIKQAFETVTNHVRTLTTSVQKISGITEMISTISDQTNLLALNAAIEAARAGEAGKGFAVVADEVRKLAEQSKSFTEDIVELITSISKNTDDVIHTSGEVELFIKNQANAVEKTVRSFADILTSISHIAPLIVSTEQAMDEIVKEKDKIIARIEQISAVAEENSAATEEVTASSEELTASAQEVSATAQQLYDIAEKMKETTNRFIV</sequence>
<evidence type="ECO:0000256" key="2">
    <source>
        <dbReference type="ARBA" id="ARBA00022475"/>
    </source>
</evidence>
<evidence type="ECO:0000313" key="12">
    <source>
        <dbReference type="EMBL" id="ACJ33674.1"/>
    </source>
</evidence>
<dbReference type="Pfam" id="PF00672">
    <property type="entry name" value="HAMP"/>
    <property type="match status" value="1"/>
</dbReference>
<dbReference type="GO" id="GO:0005886">
    <property type="term" value="C:plasma membrane"/>
    <property type="evidence" value="ECO:0007669"/>
    <property type="project" value="UniProtKB-SubCell"/>
</dbReference>
<name>B7GJK4_ANOFW</name>
<evidence type="ECO:0000259" key="11">
    <source>
        <dbReference type="PROSITE" id="PS50885"/>
    </source>
</evidence>
<dbReference type="HOGENOM" id="CLU_000445_107_19_9"/>
<keyword evidence="4 9" id="KW-1133">Transmembrane helix</keyword>
<evidence type="ECO:0000256" key="3">
    <source>
        <dbReference type="ARBA" id="ARBA00022692"/>
    </source>
</evidence>
<dbReference type="Gene3D" id="1.10.287.950">
    <property type="entry name" value="Methyl-accepting chemotaxis protein"/>
    <property type="match status" value="1"/>
</dbReference>
<gene>
    <name evidence="12" type="primary">tlpC</name>
    <name evidence="12" type="ordered locus">Aflv_1304</name>
</gene>
<evidence type="ECO:0000256" key="5">
    <source>
        <dbReference type="ARBA" id="ARBA00023136"/>
    </source>
</evidence>
<keyword evidence="6 8" id="KW-0807">Transducer</keyword>
<dbReference type="PANTHER" id="PTHR32089">
    <property type="entry name" value="METHYL-ACCEPTING CHEMOTAXIS PROTEIN MCPB"/>
    <property type="match status" value="1"/>
</dbReference>
<evidence type="ECO:0000313" key="13">
    <source>
        <dbReference type="Proteomes" id="UP000000742"/>
    </source>
</evidence>
<dbReference type="EMBL" id="CP000922">
    <property type="protein sequence ID" value="ACJ33674.1"/>
    <property type="molecule type" value="Genomic_DNA"/>
</dbReference>
<dbReference type="CDD" id="cd06225">
    <property type="entry name" value="HAMP"/>
    <property type="match status" value="1"/>
</dbReference>
<evidence type="ECO:0000256" key="7">
    <source>
        <dbReference type="ARBA" id="ARBA00029447"/>
    </source>
</evidence>
<dbReference type="InterPro" id="IPR004089">
    <property type="entry name" value="MCPsignal_dom"/>
</dbReference>
<dbReference type="SMART" id="SM00304">
    <property type="entry name" value="HAMP"/>
    <property type="match status" value="1"/>
</dbReference>
<dbReference type="Proteomes" id="UP000000742">
    <property type="component" value="Chromosome"/>
</dbReference>
<feature type="domain" description="Methyl-accepting transducer" evidence="10">
    <location>
        <begin position="279"/>
        <end position="536"/>
    </location>
</feature>
<evidence type="ECO:0000256" key="1">
    <source>
        <dbReference type="ARBA" id="ARBA00004651"/>
    </source>
</evidence>
<dbReference type="Pfam" id="PF17202">
    <property type="entry name" value="sCache_3_3"/>
    <property type="match status" value="1"/>
</dbReference>
<dbReference type="GO" id="GO:0004888">
    <property type="term" value="F:transmembrane signaling receptor activity"/>
    <property type="evidence" value="ECO:0007669"/>
    <property type="project" value="InterPro"/>
</dbReference>
<dbReference type="Pfam" id="PF00015">
    <property type="entry name" value="MCPsignal"/>
    <property type="match status" value="1"/>
</dbReference>
<dbReference type="PRINTS" id="PR00260">
    <property type="entry name" value="CHEMTRNSDUCR"/>
</dbReference>
<keyword evidence="3 9" id="KW-0812">Transmembrane</keyword>
<evidence type="ECO:0000256" key="9">
    <source>
        <dbReference type="SAM" id="Phobius"/>
    </source>
</evidence>